<dbReference type="InterPro" id="IPR007862">
    <property type="entry name" value="Adenylate_kinase_lid-dom"/>
</dbReference>
<dbReference type="InterPro" id="IPR027417">
    <property type="entry name" value="P-loop_NTPase"/>
</dbReference>
<protein>
    <recommendedName>
        <fullName evidence="4">Adenylate kinase active site lid domain-containing protein</fullName>
    </recommendedName>
</protein>
<evidence type="ECO:0000259" key="4">
    <source>
        <dbReference type="Pfam" id="PF05191"/>
    </source>
</evidence>
<dbReference type="InterPro" id="IPR036193">
    <property type="entry name" value="ADK_active_lid_dom_sf"/>
</dbReference>
<dbReference type="Gene3D" id="3.40.50.300">
    <property type="entry name" value="P-loop containing nucleotide triphosphate hydrolases"/>
    <property type="match status" value="1"/>
</dbReference>
<evidence type="ECO:0000256" key="1">
    <source>
        <dbReference type="ARBA" id="ARBA00007220"/>
    </source>
</evidence>
<dbReference type="EMBL" id="QXFW01000810">
    <property type="protein sequence ID" value="KAE9002495.1"/>
    <property type="molecule type" value="Genomic_DNA"/>
</dbReference>
<evidence type="ECO:0000313" key="5">
    <source>
        <dbReference type="EMBL" id="KAE9002495.1"/>
    </source>
</evidence>
<accession>A0A6A3KCU9</accession>
<dbReference type="SUPFAM" id="SSF57774">
    <property type="entry name" value="Microbial and mitochondrial ADK, insert 'zinc finger' domain"/>
    <property type="match status" value="1"/>
</dbReference>
<comment type="similarity">
    <text evidence="1">Belongs to the adenylate kinase family.</text>
</comment>
<organism evidence="5 6">
    <name type="scientific">Phytophthora fragariae</name>
    <dbReference type="NCBI Taxonomy" id="53985"/>
    <lineage>
        <taxon>Eukaryota</taxon>
        <taxon>Sar</taxon>
        <taxon>Stramenopiles</taxon>
        <taxon>Oomycota</taxon>
        <taxon>Peronosporomycetes</taxon>
        <taxon>Peronosporales</taxon>
        <taxon>Peronosporaceae</taxon>
        <taxon>Phytophthora</taxon>
    </lineage>
</organism>
<dbReference type="GO" id="GO:0004017">
    <property type="term" value="F:AMP kinase activity"/>
    <property type="evidence" value="ECO:0007669"/>
    <property type="project" value="InterPro"/>
</dbReference>
<evidence type="ECO:0000256" key="2">
    <source>
        <dbReference type="SAM" id="Coils"/>
    </source>
</evidence>
<proteinExistence type="inferred from homology"/>
<dbReference type="Pfam" id="PF05191">
    <property type="entry name" value="ADK_lid"/>
    <property type="match status" value="1"/>
</dbReference>
<feature type="domain" description="Adenylate kinase active site lid" evidence="4">
    <location>
        <begin position="290"/>
        <end position="319"/>
    </location>
</feature>
<evidence type="ECO:0000313" key="6">
    <source>
        <dbReference type="Proteomes" id="UP000460718"/>
    </source>
</evidence>
<name>A0A6A3KCU9_9STRA</name>
<evidence type="ECO:0000256" key="3">
    <source>
        <dbReference type="SAM" id="MobiDB-lite"/>
    </source>
</evidence>
<reference evidence="5 6" key="1">
    <citation type="submission" date="2018-09" db="EMBL/GenBank/DDBJ databases">
        <title>Genomic investigation of the strawberry pathogen Phytophthora fragariae indicates pathogenicity is determined by transcriptional variation in three key races.</title>
        <authorList>
            <person name="Adams T.M."/>
            <person name="Armitage A.D."/>
            <person name="Sobczyk M.K."/>
            <person name="Bates H.J."/>
            <person name="Dunwell J.M."/>
            <person name="Nellist C.F."/>
            <person name="Harrison R.J."/>
        </authorList>
    </citation>
    <scope>NUCLEOTIDE SEQUENCE [LARGE SCALE GENOMIC DNA]</scope>
    <source>
        <strain evidence="5 6">SCRP245</strain>
    </source>
</reference>
<dbReference type="Proteomes" id="UP000460718">
    <property type="component" value="Unassembled WGS sequence"/>
</dbReference>
<comment type="caution">
    <text evidence="5">The sequence shown here is derived from an EMBL/GenBank/DDBJ whole genome shotgun (WGS) entry which is preliminary data.</text>
</comment>
<feature type="region of interest" description="Disordered" evidence="3">
    <location>
        <begin position="310"/>
        <end position="336"/>
    </location>
</feature>
<keyword evidence="2" id="KW-0175">Coiled coil</keyword>
<sequence>MYERLRAGKRQLGKRRSGDRFHLSPALQVVFAHRYRAARNAHKDVDYQRLSETDNFKSFKGHAEEFRAKEPELKVLPKKALAEQREIDAGKPMKNIEALEEEQEEQHSLTISMLKESYEVEIGKLQSELNEVKAKYDALKEGMTGCGKSAELGGEVNEVTDKVAELGQKMKAETTRQTELVGFGNRLARKERGLVAQSEGLKAELERIKGEWVKLEREQSRRDFQVLRYTDWQRAIDTAKYDREVAIEDAIDLRYKWLLDEMLAEANNTVDAVINFNVSDDVLVERISGRRVHSASGRSYHVKFAPPKVAGKDDMTGEPSSKQFRLRRGRCVTSTG</sequence>
<dbReference type="AlphaFoldDB" id="A0A6A3KCU9"/>
<feature type="coiled-coil region" evidence="2">
    <location>
        <begin position="115"/>
        <end position="142"/>
    </location>
</feature>
<gene>
    <name evidence="5" type="ORF">PF011_g13292</name>
</gene>